<evidence type="ECO:0000259" key="6">
    <source>
        <dbReference type="SMART" id="SM00244"/>
    </source>
</evidence>
<dbReference type="InterPro" id="IPR031905">
    <property type="entry name" value="Flotillin_C"/>
</dbReference>
<dbReference type="InterPro" id="IPR001107">
    <property type="entry name" value="Band_7"/>
</dbReference>
<feature type="domain" description="Band 7" evidence="6">
    <location>
        <begin position="23"/>
        <end position="189"/>
    </location>
</feature>
<dbReference type="InterPro" id="IPR027705">
    <property type="entry name" value="Flotillin_fam"/>
</dbReference>
<dbReference type="InterPro" id="IPR036013">
    <property type="entry name" value="Band_7/SPFH_dom_sf"/>
</dbReference>
<feature type="compositionally biased region" description="Low complexity" evidence="5">
    <location>
        <begin position="486"/>
        <end position="500"/>
    </location>
</feature>
<dbReference type="SMART" id="SM00244">
    <property type="entry name" value="PHB"/>
    <property type="match status" value="1"/>
</dbReference>
<evidence type="ECO:0000256" key="5">
    <source>
        <dbReference type="SAM" id="MobiDB-lite"/>
    </source>
</evidence>
<comment type="similarity">
    <text evidence="2">Belongs to the band 7/mec-2 family. Flotillin subfamily.</text>
</comment>
<sequence>MGPLIIAGLTVLGILLLLGLLASMYRKVPPNRALIVYGFGGPRVTKGGGLVVWPLIQSAQELSLELMSFDVVPQQDFYTVQGVAVTVEAVAQIKVKSDTESILTAAEQFLSKSTKEQHEILKLVMEGHLRGIIGQLTVEQIVKEPEMVADRMRANVADDMAKMGLEVISFTVKEIKDKNDYINNMGRPDTERIKRAAEIAAAEALRDTEIKRAEAMREAAIAKAMAEQETVLAQSASLAKQAEAQRDLDLKRAAFEAEVKRAQAQADKAYDIEANIIQQKVVAEQVRVQQVERQEQVKVQEAEILRREKELIATVLKPAEIERQKQEALAQAQARRLEIEAEGQARAIRLSGEAEADVVRQKGLAEAEVILAKGRAEAEAMRIKAEAYKEYGQAAILDKLMPVLPELMRAAAEPLSRIDKVTILSQGQGAEVGVNKFMADVAKLVATAPTVLEGLTGISIQEMMKQLPGLESKVREIEAEVREAEPVPQTETAPVAAAMEPEAEAEAEGKTKAEA</sequence>
<dbReference type="PANTHER" id="PTHR13806">
    <property type="entry name" value="FLOTILLIN-RELATED"/>
    <property type="match status" value="1"/>
</dbReference>
<keyword evidence="4" id="KW-0175">Coiled coil</keyword>
<dbReference type="EMBL" id="LWLV01000115">
    <property type="protein sequence ID" value="OTA42004.1"/>
    <property type="molecule type" value="Genomic_DNA"/>
</dbReference>
<protein>
    <submittedName>
        <fullName evidence="7">Flotillin</fullName>
    </submittedName>
</protein>
<dbReference type="CDD" id="cd03399">
    <property type="entry name" value="SPFH_flotillin"/>
    <property type="match status" value="1"/>
</dbReference>
<comment type="subcellular location">
    <subcellularLocation>
        <location evidence="1">Membrane</location>
    </subcellularLocation>
</comment>
<evidence type="ECO:0000256" key="2">
    <source>
        <dbReference type="ARBA" id="ARBA00007161"/>
    </source>
</evidence>
<evidence type="ECO:0000256" key="4">
    <source>
        <dbReference type="SAM" id="Coils"/>
    </source>
</evidence>
<dbReference type="SUPFAM" id="SSF117892">
    <property type="entry name" value="Band 7/SPFH domain"/>
    <property type="match status" value="1"/>
</dbReference>
<evidence type="ECO:0000256" key="3">
    <source>
        <dbReference type="ARBA" id="ARBA00023136"/>
    </source>
</evidence>
<accession>A0A1Y2T8E8</accession>
<evidence type="ECO:0000313" key="7">
    <source>
        <dbReference type="EMBL" id="OTA42004.1"/>
    </source>
</evidence>
<evidence type="ECO:0000313" key="8">
    <source>
        <dbReference type="Proteomes" id="UP000194267"/>
    </source>
</evidence>
<dbReference type="GO" id="GO:0072659">
    <property type="term" value="P:protein localization to plasma membrane"/>
    <property type="evidence" value="ECO:0007669"/>
    <property type="project" value="TreeGrafter"/>
</dbReference>
<dbReference type="Pfam" id="PF15975">
    <property type="entry name" value="Flot"/>
    <property type="match status" value="1"/>
</dbReference>
<feature type="coiled-coil region" evidence="4">
    <location>
        <begin position="245"/>
        <end position="342"/>
    </location>
</feature>
<organism evidence="7 8">
    <name type="scientific">Symbiobacterium thermophilum</name>
    <dbReference type="NCBI Taxonomy" id="2734"/>
    <lineage>
        <taxon>Bacteria</taxon>
        <taxon>Bacillati</taxon>
        <taxon>Bacillota</taxon>
        <taxon>Clostridia</taxon>
        <taxon>Eubacteriales</taxon>
        <taxon>Symbiobacteriaceae</taxon>
        <taxon>Symbiobacterium</taxon>
    </lineage>
</organism>
<name>A0A1Y2T8E8_SYMTR</name>
<dbReference type="Gene3D" id="3.30.479.30">
    <property type="entry name" value="Band 7 domain"/>
    <property type="match status" value="1"/>
</dbReference>
<feature type="region of interest" description="Disordered" evidence="5">
    <location>
        <begin position="480"/>
        <end position="515"/>
    </location>
</feature>
<dbReference type="PANTHER" id="PTHR13806:SF46">
    <property type="entry name" value="FLOTILLIN-1-RELATED"/>
    <property type="match status" value="1"/>
</dbReference>
<evidence type="ECO:0000256" key="1">
    <source>
        <dbReference type="ARBA" id="ARBA00004370"/>
    </source>
</evidence>
<dbReference type="GO" id="GO:0002020">
    <property type="term" value="F:protease binding"/>
    <property type="evidence" value="ECO:0007669"/>
    <property type="project" value="TreeGrafter"/>
</dbReference>
<dbReference type="Proteomes" id="UP000194267">
    <property type="component" value="Unassembled WGS sequence"/>
</dbReference>
<keyword evidence="3" id="KW-0472">Membrane</keyword>
<comment type="caution">
    <text evidence="7">The sequence shown here is derived from an EMBL/GenBank/DDBJ whole genome shotgun (WGS) entry which is preliminary data.</text>
</comment>
<dbReference type="AlphaFoldDB" id="A0A1Y2T8E8"/>
<proteinExistence type="inferred from homology"/>
<gene>
    <name evidence="7" type="ORF">A6D92_02225</name>
</gene>
<reference evidence="8" key="1">
    <citation type="submission" date="2016-04" db="EMBL/GenBank/DDBJ databases">
        <authorList>
            <person name="Antunes L.P."/>
            <person name="Martins L.F."/>
            <person name="Pereira R.V."/>
            <person name="Thomas A.M."/>
            <person name="Barbosa D."/>
            <person name="Nascimento L."/>
            <person name="Silva G.M."/>
            <person name="Condomitti G.W."/>
            <person name="Digiampietri L.A."/>
            <person name="Lombardi K.C."/>
            <person name="Ramos P.L."/>
            <person name="Quaggio R.B."/>
            <person name="Oliveira J.C."/>
            <person name="Pascon R.C."/>
            <person name="Cruz J.B."/>
            <person name="Silva A.M."/>
            <person name="Setubal J.C."/>
        </authorList>
    </citation>
    <scope>NUCLEOTIDE SEQUENCE [LARGE SCALE GENOMIC DNA]</scope>
</reference>
<dbReference type="GO" id="GO:0005886">
    <property type="term" value="C:plasma membrane"/>
    <property type="evidence" value="ECO:0007669"/>
    <property type="project" value="TreeGrafter"/>
</dbReference>
<dbReference type="Pfam" id="PF01145">
    <property type="entry name" value="Band_7"/>
    <property type="match status" value="1"/>
</dbReference>